<proteinExistence type="predicted"/>
<organism evidence="2 3">
    <name type="scientific">Portunus trituberculatus</name>
    <name type="common">Swimming crab</name>
    <name type="synonym">Neptunus trituberculatus</name>
    <dbReference type="NCBI Taxonomy" id="210409"/>
    <lineage>
        <taxon>Eukaryota</taxon>
        <taxon>Metazoa</taxon>
        <taxon>Ecdysozoa</taxon>
        <taxon>Arthropoda</taxon>
        <taxon>Crustacea</taxon>
        <taxon>Multicrustacea</taxon>
        <taxon>Malacostraca</taxon>
        <taxon>Eumalacostraca</taxon>
        <taxon>Eucarida</taxon>
        <taxon>Decapoda</taxon>
        <taxon>Pleocyemata</taxon>
        <taxon>Brachyura</taxon>
        <taxon>Eubrachyura</taxon>
        <taxon>Portunoidea</taxon>
        <taxon>Portunidae</taxon>
        <taxon>Portuninae</taxon>
        <taxon>Portunus</taxon>
    </lineage>
</organism>
<keyword evidence="3" id="KW-1185">Reference proteome</keyword>
<comment type="caution">
    <text evidence="2">The sequence shown here is derived from an EMBL/GenBank/DDBJ whole genome shotgun (WGS) entry which is preliminary data.</text>
</comment>
<reference evidence="2 3" key="1">
    <citation type="submission" date="2019-05" db="EMBL/GenBank/DDBJ databases">
        <title>Another draft genome of Portunus trituberculatus and its Hox gene families provides insights of decapod evolution.</title>
        <authorList>
            <person name="Jeong J.-H."/>
            <person name="Song I."/>
            <person name="Kim S."/>
            <person name="Choi T."/>
            <person name="Kim D."/>
            <person name="Ryu S."/>
            <person name="Kim W."/>
        </authorList>
    </citation>
    <scope>NUCLEOTIDE SEQUENCE [LARGE SCALE GENOMIC DNA]</scope>
    <source>
        <tissue evidence="2">Muscle</tissue>
    </source>
</reference>
<evidence type="ECO:0000313" key="3">
    <source>
        <dbReference type="Proteomes" id="UP000324222"/>
    </source>
</evidence>
<name>A0A5B7GQ16_PORTR</name>
<protein>
    <submittedName>
        <fullName evidence="2">Uncharacterized protein</fullName>
    </submittedName>
</protein>
<sequence length="70" mass="7453">MVRRAGAMSTTPPAHPKFKIGRENPPVPLRTQGSRRLSPASVIWVGISLWCLDTRGVCTVGHPSKTGSGS</sequence>
<dbReference type="AlphaFoldDB" id="A0A5B7GQ16"/>
<dbReference type="Proteomes" id="UP000324222">
    <property type="component" value="Unassembled WGS sequence"/>
</dbReference>
<evidence type="ECO:0000313" key="2">
    <source>
        <dbReference type="EMBL" id="MPC59138.1"/>
    </source>
</evidence>
<feature type="region of interest" description="Disordered" evidence="1">
    <location>
        <begin position="1"/>
        <end position="35"/>
    </location>
</feature>
<evidence type="ECO:0000256" key="1">
    <source>
        <dbReference type="SAM" id="MobiDB-lite"/>
    </source>
</evidence>
<accession>A0A5B7GQ16</accession>
<dbReference type="EMBL" id="VSRR010016291">
    <property type="protein sequence ID" value="MPC59138.1"/>
    <property type="molecule type" value="Genomic_DNA"/>
</dbReference>
<gene>
    <name evidence="2" type="ORF">E2C01_053153</name>
</gene>